<accession>A0A1B8GR88</accession>
<name>A0A1B8GR88_9PEZI</name>
<sequence length="351" mass="38405">MKSFYTAVYLFTGITAAIATQKKNLIIETDLFSDVDDAGALLLAATSLNINLLAVNINHPSTYSALAASAILAHYGHPKIPIGIRHPLTNATFFDSWYFALGEYTSKVAFHWSGGSLPWGHVEEAWDPVALYRKVLSEAEDGSVTIASIGFLDNLSGLLNSTADSYSDLSGRDLIAHKVAELVIMGGGYPSGYSWNFWGSNGSLAAHVVNTWEGQMVFVGDDVGKDVKSGGELMSAGPKTDPVRMAYIYYSYYEPTSSWDPLATLYAIGGLGELFKYGNEYGYNHVNANGANRWVWDRKVQNQFFLRLKVSNETAAQELDRLFLKGALSVVEQHTAEAPRRKHVGSAHTEL</sequence>
<dbReference type="Proteomes" id="UP000091956">
    <property type="component" value="Unassembled WGS sequence"/>
</dbReference>
<dbReference type="AlphaFoldDB" id="A0A1B8GR88"/>
<organism evidence="1 2">
    <name type="scientific">Pseudogymnoascus verrucosus</name>
    <dbReference type="NCBI Taxonomy" id="342668"/>
    <lineage>
        <taxon>Eukaryota</taxon>
        <taxon>Fungi</taxon>
        <taxon>Dikarya</taxon>
        <taxon>Ascomycota</taxon>
        <taxon>Pezizomycotina</taxon>
        <taxon>Leotiomycetes</taxon>
        <taxon>Thelebolales</taxon>
        <taxon>Thelebolaceae</taxon>
        <taxon>Pseudogymnoascus</taxon>
    </lineage>
</organism>
<dbReference type="GeneID" id="28836423"/>
<gene>
    <name evidence="1" type="ORF">VE01_03037</name>
</gene>
<dbReference type="STRING" id="342668.A0A1B8GR88"/>
<dbReference type="EMBL" id="KV460217">
    <property type="protein sequence ID" value="OBT98354.1"/>
    <property type="molecule type" value="Genomic_DNA"/>
</dbReference>
<dbReference type="OrthoDB" id="187522at2759"/>
<reference evidence="2" key="2">
    <citation type="journal article" date="2018" name="Nat. Commun.">
        <title>Extreme sensitivity to ultraviolet light in the fungal pathogen causing white-nose syndrome of bats.</title>
        <authorList>
            <person name="Palmer J.M."/>
            <person name="Drees K.P."/>
            <person name="Foster J.T."/>
            <person name="Lindner D.L."/>
        </authorList>
    </citation>
    <scope>NUCLEOTIDE SEQUENCE [LARGE SCALE GENOMIC DNA]</scope>
    <source>
        <strain evidence="2">UAMH 10579</strain>
    </source>
</reference>
<keyword evidence="2" id="KW-1185">Reference proteome</keyword>
<dbReference type="InterPro" id="IPR036452">
    <property type="entry name" value="Ribo_hydro-like"/>
</dbReference>
<dbReference type="SUPFAM" id="SSF53590">
    <property type="entry name" value="Nucleoside hydrolase"/>
    <property type="match status" value="1"/>
</dbReference>
<protein>
    <submittedName>
        <fullName evidence="1">Uncharacterized protein</fullName>
    </submittedName>
</protein>
<dbReference type="PANTHER" id="PTHR43264">
    <property type="match status" value="1"/>
</dbReference>
<reference evidence="1 2" key="1">
    <citation type="submission" date="2016-03" db="EMBL/GenBank/DDBJ databases">
        <title>Comparative genomics of Pseudogymnoascus destructans, the fungus causing white-nose syndrome of bats.</title>
        <authorList>
            <person name="Palmer J.M."/>
            <person name="Drees K.P."/>
            <person name="Foster J.T."/>
            <person name="Lindner D.L."/>
        </authorList>
    </citation>
    <scope>NUCLEOTIDE SEQUENCE [LARGE SCALE GENOMIC DNA]</scope>
    <source>
        <strain evidence="1 2">UAMH 10579</strain>
    </source>
</reference>
<evidence type="ECO:0000313" key="1">
    <source>
        <dbReference type="EMBL" id="OBT98354.1"/>
    </source>
</evidence>
<dbReference type="PANTHER" id="PTHR43264:SF1">
    <property type="entry name" value="INOSINE_URIDINE-PREFERRING NUCLEOSIDE HYDROLASE DOMAIN-CONTAINING PROTEIN"/>
    <property type="match status" value="1"/>
</dbReference>
<dbReference type="GO" id="GO:0016799">
    <property type="term" value="F:hydrolase activity, hydrolyzing N-glycosyl compounds"/>
    <property type="evidence" value="ECO:0007669"/>
    <property type="project" value="InterPro"/>
</dbReference>
<proteinExistence type="predicted"/>
<dbReference type="Gene3D" id="3.90.245.10">
    <property type="entry name" value="Ribonucleoside hydrolase-like"/>
    <property type="match status" value="1"/>
</dbReference>
<evidence type="ECO:0000313" key="2">
    <source>
        <dbReference type="Proteomes" id="UP000091956"/>
    </source>
</evidence>
<dbReference type="RefSeq" id="XP_018132087.1">
    <property type="nucleotide sequence ID" value="XM_018272535.2"/>
</dbReference>